<proteinExistence type="predicted"/>
<organism evidence="1 2">
    <name type="scientific">Leptospira broomii serovar Hurstbridge str. 5399</name>
    <dbReference type="NCBI Taxonomy" id="1049789"/>
    <lineage>
        <taxon>Bacteria</taxon>
        <taxon>Pseudomonadati</taxon>
        <taxon>Spirochaetota</taxon>
        <taxon>Spirochaetia</taxon>
        <taxon>Leptospirales</taxon>
        <taxon>Leptospiraceae</taxon>
        <taxon>Leptospira</taxon>
    </lineage>
</organism>
<comment type="caution">
    <text evidence="1">The sequence shown here is derived from an EMBL/GenBank/DDBJ whole genome shotgun (WGS) entry which is preliminary data.</text>
</comment>
<dbReference type="EMBL" id="AHMO02000008">
    <property type="protein sequence ID" value="EQA45414.1"/>
    <property type="molecule type" value="Genomic_DNA"/>
</dbReference>
<protein>
    <submittedName>
        <fullName evidence="1">Uncharacterized protein</fullName>
    </submittedName>
</protein>
<dbReference type="Proteomes" id="UP000015454">
    <property type="component" value="Unassembled WGS sequence"/>
</dbReference>
<accession>T0GF06</accession>
<reference evidence="1" key="1">
    <citation type="submission" date="2013-05" db="EMBL/GenBank/DDBJ databases">
        <authorList>
            <person name="Harkins D.M."/>
            <person name="Durkin A.S."/>
            <person name="Brinkac L.M."/>
            <person name="Haft D.H."/>
            <person name="Selengut J.D."/>
            <person name="Sanka R."/>
            <person name="DePew J."/>
            <person name="Purushe J."/>
            <person name="Hartskeerl R.A."/>
            <person name="Ahmed A."/>
            <person name="van der Linden H."/>
            <person name="Goris M.G.A."/>
            <person name="Vinetz J.M."/>
            <person name="Sutton G.G."/>
            <person name="Nierman W.C."/>
            <person name="Fouts D.E."/>
        </authorList>
    </citation>
    <scope>NUCLEOTIDE SEQUENCE [LARGE SCALE GENOMIC DNA]</scope>
    <source>
        <strain evidence="1">5399</strain>
    </source>
</reference>
<evidence type="ECO:0000313" key="2">
    <source>
        <dbReference type="Proteomes" id="UP000015454"/>
    </source>
</evidence>
<sequence>MLDLLESFIGLLCQGILGQFYCQPFSKYGEIKVPKYT</sequence>
<keyword evidence="2" id="KW-1185">Reference proteome</keyword>
<gene>
    <name evidence="1" type="ORF">LEP1GSC050_3520</name>
</gene>
<dbReference type="AlphaFoldDB" id="T0GF06"/>
<evidence type="ECO:0000313" key="1">
    <source>
        <dbReference type="EMBL" id="EQA45414.1"/>
    </source>
</evidence>
<name>T0GF06_9LEPT</name>
<dbReference type="STRING" id="1049789.LEP1GSC050_3520"/>